<dbReference type="AlphaFoldDB" id="F4L4S2"/>
<organism evidence="2 3">
    <name type="scientific">Haliscomenobacter hydrossis (strain ATCC 27775 / DSM 1100 / LMG 10767 / O)</name>
    <dbReference type="NCBI Taxonomy" id="760192"/>
    <lineage>
        <taxon>Bacteria</taxon>
        <taxon>Pseudomonadati</taxon>
        <taxon>Bacteroidota</taxon>
        <taxon>Saprospiria</taxon>
        <taxon>Saprospirales</taxon>
        <taxon>Haliscomenobacteraceae</taxon>
        <taxon>Haliscomenobacter</taxon>
    </lineage>
</organism>
<evidence type="ECO:0008006" key="4">
    <source>
        <dbReference type="Google" id="ProtNLM"/>
    </source>
</evidence>
<protein>
    <recommendedName>
        <fullName evidence="4">DUF3179 domain-containing protein</fullName>
    </recommendedName>
</protein>
<gene>
    <name evidence="2" type="ordered locus">Halhy_5194</name>
</gene>
<keyword evidence="1" id="KW-0472">Membrane</keyword>
<dbReference type="InterPro" id="IPR021516">
    <property type="entry name" value="DUF3179"/>
</dbReference>
<accession>F4L4S2</accession>
<evidence type="ECO:0000313" key="2">
    <source>
        <dbReference type="EMBL" id="AEE53020.1"/>
    </source>
</evidence>
<feature type="transmembrane region" description="Helical" evidence="1">
    <location>
        <begin position="44"/>
        <end position="61"/>
    </location>
</feature>
<evidence type="ECO:0000313" key="3">
    <source>
        <dbReference type="Proteomes" id="UP000008461"/>
    </source>
</evidence>
<dbReference type="EMBL" id="CP002691">
    <property type="protein sequence ID" value="AEE53020.1"/>
    <property type="molecule type" value="Genomic_DNA"/>
</dbReference>
<dbReference type="RefSeq" id="WP_013767555.1">
    <property type="nucleotide sequence ID" value="NC_015510.1"/>
</dbReference>
<dbReference type="HOGENOM" id="CLU_061797_0_0_10"/>
<reference evidence="2 3" key="1">
    <citation type="journal article" date="2011" name="Stand. Genomic Sci.">
        <title>Complete genome sequence of Haliscomenobacter hydrossis type strain (O).</title>
        <authorList>
            <consortium name="US DOE Joint Genome Institute (JGI-PGF)"/>
            <person name="Daligault H."/>
            <person name="Lapidus A."/>
            <person name="Zeytun A."/>
            <person name="Nolan M."/>
            <person name="Lucas S."/>
            <person name="Del Rio T.G."/>
            <person name="Tice H."/>
            <person name="Cheng J.F."/>
            <person name="Tapia R."/>
            <person name="Han C."/>
            <person name="Goodwin L."/>
            <person name="Pitluck S."/>
            <person name="Liolios K."/>
            <person name="Pagani I."/>
            <person name="Ivanova N."/>
            <person name="Huntemann M."/>
            <person name="Mavromatis K."/>
            <person name="Mikhailova N."/>
            <person name="Pati A."/>
            <person name="Chen A."/>
            <person name="Palaniappan K."/>
            <person name="Land M."/>
            <person name="Hauser L."/>
            <person name="Brambilla E.M."/>
            <person name="Rohde M."/>
            <person name="Verbarg S."/>
            <person name="Goker M."/>
            <person name="Bristow J."/>
            <person name="Eisen J.A."/>
            <person name="Markowitz V."/>
            <person name="Hugenholtz P."/>
            <person name="Kyrpides N.C."/>
            <person name="Klenk H.P."/>
            <person name="Woyke T."/>
        </authorList>
    </citation>
    <scope>NUCLEOTIDE SEQUENCE [LARGE SCALE GENOMIC DNA]</scope>
    <source>
        <strain evidence="3">ATCC 27775 / DSM 1100 / LMG 10767 / O</strain>
    </source>
</reference>
<sequence length="376" mass="43223">MKKIFFLSVFLLVLFEIANVYFIMPMPGSQGMNSIGLAYFFYSWRWGFRIGLGIVALFSLWQSRFKRPWGPAIALLIWGYITYQFNFQMTAERMFIQPELVMKAAQENEVALKRLVIGVSHNGEASAYPIQFMAYHHQVRDVVGGQPIMVTYCNVCRTGRVFEPKIAGQNENFRLVGMDHFNAMFEDASTKSWWRQENGEAIAGPLKGQVLPEMACAQMTLKQWLKYHPNSKIMQADTTYAEEYKHQRNFENGNKKGKLTRTDTLSWKDKSWVVGINIGKVSKAFDWNLLKEKGIINDQVGDTPILLALAKDGKSFIAFERPNGEKFSLKNDTLSTASERYNWLGKSLNPSTPNLKNVTAYQEFWHSWKTFHGEAR</sequence>
<name>F4L4S2_HALH1</name>
<dbReference type="eggNOG" id="COG2128">
    <property type="taxonomic scope" value="Bacteria"/>
</dbReference>
<reference key="2">
    <citation type="submission" date="2011-04" db="EMBL/GenBank/DDBJ databases">
        <title>Complete sequence of chromosome of Haliscomenobacter hydrossis DSM 1100.</title>
        <authorList>
            <consortium name="US DOE Joint Genome Institute (JGI-PGF)"/>
            <person name="Lucas S."/>
            <person name="Han J."/>
            <person name="Lapidus A."/>
            <person name="Bruce D."/>
            <person name="Goodwin L."/>
            <person name="Pitluck S."/>
            <person name="Peters L."/>
            <person name="Kyrpides N."/>
            <person name="Mavromatis K."/>
            <person name="Ivanova N."/>
            <person name="Ovchinnikova G."/>
            <person name="Pagani I."/>
            <person name="Daligault H."/>
            <person name="Detter J.C."/>
            <person name="Han C."/>
            <person name="Land M."/>
            <person name="Hauser L."/>
            <person name="Markowitz V."/>
            <person name="Cheng J.-F."/>
            <person name="Hugenholtz P."/>
            <person name="Woyke T."/>
            <person name="Wu D."/>
            <person name="Verbarg S."/>
            <person name="Frueling A."/>
            <person name="Brambilla E."/>
            <person name="Klenk H.-P."/>
            <person name="Eisen J.A."/>
        </authorList>
    </citation>
    <scope>NUCLEOTIDE SEQUENCE</scope>
    <source>
        <strain>DSM 1100</strain>
    </source>
</reference>
<keyword evidence="1" id="KW-1133">Transmembrane helix</keyword>
<proteinExistence type="predicted"/>
<dbReference type="Proteomes" id="UP000008461">
    <property type="component" value="Chromosome"/>
</dbReference>
<keyword evidence="1" id="KW-0812">Transmembrane</keyword>
<dbReference type="KEGG" id="hhy:Halhy_5194"/>
<dbReference type="OrthoDB" id="9806357at2"/>
<dbReference type="Pfam" id="PF11376">
    <property type="entry name" value="DUF3179"/>
    <property type="match status" value="1"/>
</dbReference>
<feature type="transmembrane region" description="Helical" evidence="1">
    <location>
        <begin position="68"/>
        <end position="85"/>
    </location>
</feature>
<evidence type="ECO:0000256" key="1">
    <source>
        <dbReference type="SAM" id="Phobius"/>
    </source>
</evidence>
<keyword evidence="3" id="KW-1185">Reference proteome</keyword>
<dbReference type="STRING" id="760192.Halhy_5194"/>